<name>A0A9X3R312_9HYPH</name>
<feature type="transmembrane region" description="Helical" evidence="1">
    <location>
        <begin position="60"/>
        <end position="77"/>
    </location>
</feature>
<feature type="transmembrane region" description="Helical" evidence="1">
    <location>
        <begin position="89"/>
        <end position="106"/>
    </location>
</feature>
<evidence type="ECO:0000313" key="3">
    <source>
        <dbReference type="EMBL" id="TRA83600.1"/>
    </source>
</evidence>
<sequence length="108" mass="11393">MSSLDVSSLIPVFLTAAIALSWNPFLILYRNNALAVHTPVMTTLAASLALSAVTFTYSNLGATIGSLVFATGLMLSIPLRDHLRDEIGIALSAVCLFVFLSLPNGVQA</sequence>
<dbReference type="EMBL" id="SGNZ01000022">
    <property type="protein sequence ID" value="TRA83600.1"/>
    <property type="molecule type" value="Genomic_DNA"/>
</dbReference>
<dbReference type="AlphaFoldDB" id="A0A9X3R312"/>
<evidence type="ECO:0000313" key="5">
    <source>
        <dbReference type="Proteomes" id="UP001151018"/>
    </source>
</evidence>
<dbReference type="GeneID" id="79865647"/>
<protein>
    <submittedName>
        <fullName evidence="2">Uncharacterized protein</fullName>
    </submittedName>
</protein>
<accession>A0A9X3R312</accession>
<gene>
    <name evidence="3" type="ORF">EXN23_24985</name>
    <name evidence="2" type="ORF">O9X88_23535</name>
</gene>
<dbReference type="Proteomes" id="UP000319481">
    <property type="component" value="Unassembled WGS sequence"/>
</dbReference>
<comment type="caution">
    <text evidence="2">The sequence shown here is derived from an EMBL/GenBank/DDBJ whole genome shotgun (WGS) entry which is preliminary data.</text>
</comment>
<keyword evidence="1" id="KW-1133">Transmembrane helix</keyword>
<proteinExistence type="predicted"/>
<feature type="transmembrane region" description="Helical" evidence="1">
    <location>
        <begin position="6"/>
        <end position="27"/>
    </location>
</feature>
<organism evidence="2 5">
    <name type="scientific">Agrobacterium salinitolerans</name>
    <dbReference type="NCBI Taxonomy" id="1183413"/>
    <lineage>
        <taxon>Bacteria</taxon>
        <taxon>Pseudomonadati</taxon>
        <taxon>Pseudomonadota</taxon>
        <taxon>Alphaproteobacteria</taxon>
        <taxon>Hyphomicrobiales</taxon>
        <taxon>Rhizobiaceae</taxon>
        <taxon>Rhizobium/Agrobacterium group</taxon>
        <taxon>Agrobacterium</taxon>
    </lineage>
</organism>
<keyword evidence="1" id="KW-0472">Membrane</keyword>
<reference evidence="3 4" key="1">
    <citation type="journal article" date="2019" name="Appl. Microbiol. Biotechnol.">
        <title>Differential efficiency of wild type rhizogenic strains for rol gene transformation of plants.</title>
        <authorList>
            <person name="Desmet S."/>
            <person name="De Keyser E."/>
            <person name="Van Vaerenbergh J."/>
            <person name="Baeyen S."/>
            <person name="Van Huylenbroeck J."/>
            <person name="Geelen D."/>
            <person name="Dhooghe E."/>
        </authorList>
    </citation>
    <scope>NUCLEOTIDE SEQUENCE [LARGE SCALE GENOMIC DNA]</scope>
    <source>
        <strain evidence="3 4">GBBC3283</strain>
    </source>
</reference>
<dbReference type="EMBL" id="JAPZLR010000026">
    <property type="protein sequence ID" value="MCZ7940510.1"/>
    <property type="molecule type" value="Genomic_DNA"/>
</dbReference>
<keyword evidence="4" id="KW-1185">Reference proteome</keyword>
<evidence type="ECO:0000256" key="1">
    <source>
        <dbReference type="SAM" id="Phobius"/>
    </source>
</evidence>
<reference evidence="3" key="2">
    <citation type="submission" date="2019-02" db="EMBL/GenBank/DDBJ databases">
        <authorList>
            <person name="Baeyen S."/>
        </authorList>
    </citation>
    <scope>NUCLEOTIDE SEQUENCE</scope>
    <source>
        <strain evidence="3">GBBC3283</strain>
    </source>
</reference>
<reference evidence="2" key="3">
    <citation type="submission" date="2022-12" db="EMBL/GenBank/DDBJ databases">
        <title>Draft genome sequences of 22 rhizogenic Agrobacterium biovar 1 strains, the causative agent of hairy root disease.</title>
        <authorList>
            <person name="Kim N."/>
            <person name="Vargas P."/>
            <person name="Rediers H."/>
        </authorList>
    </citation>
    <scope>NUCLEOTIDE SEQUENCE</scope>
    <source>
        <strain evidence="2">ST15.13.006</strain>
    </source>
</reference>
<evidence type="ECO:0000313" key="2">
    <source>
        <dbReference type="EMBL" id="MCZ7940510.1"/>
    </source>
</evidence>
<dbReference type="RefSeq" id="WP_109858666.1">
    <property type="nucleotide sequence ID" value="NZ_JAPZLN010000011.1"/>
</dbReference>
<dbReference type="Proteomes" id="UP001151018">
    <property type="component" value="Unassembled WGS sequence"/>
</dbReference>
<evidence type="ECO:0000313" key="4">
    <source>
        <dbReference type="Proteomes" id="UP000319481"/>
    </source>
</evidence>
<keyword evidence="1" id="KW-0812">Transmembrane</keyword>